<comment type="similarity">
    <text evidence="2">Belongs to the TMEM86 family.</text>
</comment>
<feature type="transmembrane region" description="Helical" evidence="6">
    <location>
        <begin position="146"/>
        <end position="166"/>
    </location>
</feature>
<feature type="transmembrane region" description="Helical" evidence="6">
    <location>
        <begin position="197"/>
        <end position="216"/>
    </location>
</feature>
<dbReference type="RefSeq" id="WP_267946527.1">
    <property type="nucleotide sequence ID" value="NZ_CP113264.1"/>
</dbReference>
<dbReference type="PANTHER" id="PTHR31885">
    <property type="entry name" value="GH04784P"/>
    <property type="match status" value="1"/>
</dbReference>
<name>A0ABY6YKL6_9ACTN</name>
<sequence length="236" mass="23991">MLPRRPLARALLALYTALSAVHLVVQWYGADDWSRPTQALLMPVLAAVLLAEAPRPGARLAVLAATALGLSWLGDTAPALASGDTAFLLMVGFFLVAQVVYAVAFAPLRSDSVLHRRRALLVPYAGAVGALTLACAPGAGDLLVPVLLYGLCLGAAAVLATGVHPLAGAGGALFLVSDGLIALGAFVPGFGLPGDGFWVMLTYTAAQALLVLGVLARLRTPDRTAPVPGAAPADSA</sequence>
<evidence type="ECO:0000313" key="8">
    <source>
        <dbReference type="Proteomes" id="UP001156498"/>
    </source>
</evidence>
<evidence type="ECO:0000256" key="1">
    <source>
        <dbReference type="ARBA" id="ARBA00004141"/>
    </source>
</evidence>
<dbReference type="PANTHER" id="PTHR31885:SF6">
    <property type="entry name" value="GH04784P"/>
    <property type="match status" value="1"/>
</dbReference>
<evidence type="ECO:0000313" key="7">
    <source>
        <dbReference type="EMBL" id="WAE72729.1"/>
    </source>
</evidence>
<dbReference type="Pfam" id="PF07947">
    <property type="entry name" value="YhhN"/>
    <property type="match status" value="1"/>
</dbReference>
<dbReference type="Proteomes" id="UP001156498">
    <property type="component" value="Chromosome"/>
</dbReference>
<proteinExistence type="inferred from homology"/>
<accession>A0ABY6YKL6</accession>
<gene>
    <name evidence="7" type="ORF">OUQ99_26675</name>
</gene>
<dbReference type="EMBL" id="CP113264">
    <property type="protein sequence ID" value="WAE72729.1"/>
    <property type="molecule type" value="Genomic_DNA"/>
</dbReference>
<feature type="transmembrane region" description="Helical" evidence="6">
    <location>
        <begin position="86"/>
        <end position="108"/>
    </location>
</feature>
<keyword evidence="3 6" id="KW-0812">Transmembrane</keyword>
<reference evidence="7 8" key="1">
    <citation type="journal article" date="2013" name="Int. J. Syst. Evol. Microbiol.">
        <title>Description of Streptomonospora sediminis sp. nov. and Streptomonospora nanhaiensis sp. nov., and reclassification of Nocardiopsis arabia Hozzein &amp; Goodfellow 2008 as Streptomonospora arabica comb. nov. and emended description of the genus Streptomonospora.</title>
        <authorList>
            <person name="Zhang D.F."/>
            <person name="Pan H.Q."/>
            <person name="He J."/>
            <person name="Zhang X.M."/>
            <person name="Zhang Y.G."/>
            <person name="Klenk H.P."/>
            <person name="Hu J.C."/>
            <person name="Li W.J."/>
        </authorList>
    </citation>
    <scope>NUCLEOTIDE SEQUENCE [LARGE SCALE GENOMIC DNA]</scope>
    <source>
        <strain evidence="7 8">12A09</strain>
    </source>
</reference>
<keyword evidence="5 6" id="KW-0472">Membrane</keyword>
<keyword evidence="4 6" id="KW-1133">Transmembrane helix</keyword>
<feature type="transmembrane region" description="Helical" evidence="6">
    <location>
        <begin position="120"/>
        <end position="140"/>
    </location>
</feature>
<evidence type="ECO:0000256" key="2">
    <source>
        <dbReference type="ARBA" id="ARBA00007375"/>
    </source>
</evidence>
<keyword evidence="8" id="KW-1185">Reference proteome</keyword>
<evidence type="ECO:0000256" key="3">
    <source>
        <dbReference type="ARBA" id="ARBA00022692"/>
    </source>
</evidence>
<dbReference type="InterPro" id="IPR012506">
    <property type="entry name" value="TMEM86B-like"/>
</dbReference>
<organism evidence="7 8">
    <name type="scientific">Streptomonospora nanhaiensis</name>
    <dbReference type="NCBI Taxonomy" id="1323731"/>
    <lineage>
        <taxon>Bacteria</taxon>
        <taxon>Bacillati</taxon>
        <taxon>Actinomycetota</taxon>
        <taxon>Actinomycetes</taxon>
        <taxon>Streptosporangiales</taxon>
        <taxon>Nocardiopsidaceae</taxon>
        <taxon>Streptomonospora</taxon>
    </lineage>
</organism>
<evidence type="ECO:0000256" key="6">
    <source>
        <dbReference type="SAM" id="Phobius"/>
    </source>
</evidence>
<comment type="subcellular location">
    <subcellularLocation>
        <location evidence="1">Membrane</location>
        <topology evidence="1">Multi-pass membrane protein</topology>
    </subcellularLocation>
</comment>
<protein>
    <submittedName>
        <fullName evidence="7">Lysoplasmalogenase</fullName>
    </submittedName>
</protein>
<feature type="transmembrane region" description="Helical" evidence="6">
    <location>
        <begin position="173"/>
        <end position="191"/>
    </location>
</feature>
<evidence type="ECO:0000256" key="4">
    <source>
        <dbReference type="ARBA" id="ARBA00022989"/>
    </source>
</evidence>
<evidence type="ECO:0000256" key="5">
    <source>
        <dbReference type="ARBA" id="ARBA00023136"/>
    </source>
</evidence>